<dbReference type="InterPro" id="IPR016195">
    <property type="entry name" value="Pol/histidinol_Pase-like"/>
</dbReference>
<dbReference type="InterPro" id="IPR052018">
    <property type="entry name" value="PHP_domain"/>
</dbReference>
<proteinExistence type="predicted"/>
<dbReference type="AlphaFoldDB" id="A0ABD5LTI3"/>
<dbReference type="SUPFAM" id="SSF89550">
    <property type="entry name" value="PHP domain-like"/>
    <property type="match status" value="1"/>
</dbReference>
<gene>
    <name evidence="1" type="ORF">I3679_002240</name>
</gene>
<accession>A0ABD5LTI3</accession>
<name>A0ABD5LTI3_PROMI</name>
<dbReference type="PANTHER" id="PTHR42924:SF3">
    <property type="entry name" value="POLYMERASE_HISTIDINOL PHOSPHATASE N-TERMINAL DOMAIN-CONTAINING PROTEIN"/>
    <property type="match status" value="1"/>
</dbReference>
<organism evidence="1">
    <name type="scientific">Proteus mirabilis</name>
    <dbReference type="NCBI Taxonomy" id="584"/>
    <lineage>
        <taxon>Bacteria</taxon>
        <taxon>Pseudomonadati</taxon>
        <taxon>Pseudomonadota</taxon>
        <taxon>Gammaproteobacteria</taxon>
        <taxon>Enterobacterales</taxon>
        <taxon>Morganellaceae</taxon>
        <taxon>Proteus</taxon>
    </lineage>
</organism>
<sequence>MNIFQALREKYPEEMTKERYKQLFGSKTKIETDLKMGYIPVDEGIAAILQDGGIPILAHPCVYDNYDEIEKYVQFGLKGLEISHSRMKPIDYELTQNYANKFGLLKSGGSDFHDPALLKFGDFGLNQTQFETLKRTQINK</sequence>
<comment type="caution">
    <text evidence="1">The sequence shown here is derived from an EMBL/GenBank/DDBJ whole genome shotgun (WGS) entry which is preliminary data.</text>
</comment>
<dbReference type="PANTHER" id="PTHR42924">
    <property type="entry name" value="EXONUCLEASE"/>
    <property type="match status" value="1"/>
</dbReference>
<dbReference type="EMBL" id="JADQCH020000001">
    <property type="protein sequence ID" value="MEY2343594.1"/>
    <property type="molecule type" value="Genomic_DNA"/>
</dbReference>
<protein>
    <submittedName>
        <fullName evidence="1">Uncharacterized protein</fullName>
    </submittedName>
</protein>
<dbReference type="Gene3D" id="3.20.20.140">
    <property type="entry name" value="Metal-dependent hydrolases"/>
    <property type="match status" value="1"/>
</dbReference>
<evidence type="ECO:0000313" key="1">
    <source>
        <dbReference type="EMBL" id="MEY2343594.1"/>
    </source>
</evidence>
<reference evidence="1" key="1">
    <citation type="submission" date="2021-05" db="EMBL/GenBank/DDBJ databases">
        <title>First report of NDM-5 and VEB-6 producing Proteus mirabilis isolated from blood of a sepsis patient in Kolkata, India.</title>
        <authorList>
            <person name="Halder G."/>
            <person name="Chaudhuri B."/>
            <person name="Dutta S."/>
        </authorList>
    </citation>
    <scope>NUCLEOTIDE SEQUENCE [LARGE SCALE GENOMIC DNA]</scope>
    <source>
        <strain evidence="1">7049</strain>
    </source>
</reference>